<name>S9UQ12_9TRYP</name>
<evidence type="ECO:0000313" key="2">
    <source>
        <dbReference type="EMBL" id="EPY30879.1"/>
    </source>
</evidence>
<keyword evidence="3" id="KW-1185">Reference proteome</keyword>
<feature type="compositionally biased region" description="Basic residues" evidence="1">
    <location>
        <begin position="318"/>
        <end position="331"/>
    </location>
</feature>
<feature type="compositionally biased region" description="Low complexity" evidence="1">
    <location>
        <begin position="176"/>
        <end position="192"/>
    </location>
</feature>
<comment type="caution">
    <text evidence="2">The sequence shown here is derived from an EMBL/GenBank/DDBJ whole genome shotgun (WGS) entry which is preliminary data.</text>
</comment>
<gene>
    <name evidence="2" type="ORF">STCU_03824</name>
</gene>
<feature type="region of interest" description="Disordered" evidence="1">
    <location>
        <begin position="318"/>
        <end position="394"/>
    </location>
</feature>
<evidence type="ECO:0000256" key="1">
    <source>
        <dbReference type="SAM" id="MobiDB-lite"/>
    </source>
</evidence>
<feature type="region of interest" description="Disordered" evidence="1">
    <location>
        <begin position="419"/>
        <end position="443"/>
    </location>
</feature>
<proteinExistence type="predicted"/>
<feature type="compositionally biased region" description="Basic residues" evidence="1">
    <location>
        <begin position="205"/>
        <end position="242"/>
    </location>
</feature>
<organism evidence="2 3">
    <name type="scientific">Strigomonas culicis</name>
    <dbReference type="NCBI Taxonomy" id="28005"/>
    <lineage>
        <taxon>Eukaryota</taxon>
        <taxon>Discoba</taxon>
        <taxon>Euglenozoa</taxon>
        <taxon>Kinetoplastea</taxon>
        <taxon>Metakinetoplastina</taxon>
        <taxon>Trypanosomatida</taxon>
        <taxon>Trypanosomatidae</taxon>
        <taxon>Strigomonadinae</taxon>
        <taxon>Strigomonas</taxon>
    </lineage>
</organism>
<feature type="compositionally biased region" description="Gly residues" evidence="1">
    <location>
        <begin position="144"/>
        <end position="157"/>
    </location>
</feature>
<protein>
    <submittedName>
        <fullName evidence="2">Uncharacterized protein</fullName>
    </submittedName>
</protein>
<accession>S9UQ12</accession>
<evidence type="ECO:0000313" key="3">
    <source>
        <dbReference type="Proteomes" id="UP000015354"/>
    </source>
</evidence>
<feature type="compositionally biased region" description="Low complexity" evidence="1">
    <location>
        <begin position="376"/>
        <end position="390"/>
    </location>
</feature>
<reference evidence="2 3" key="1">
    <citation type="journal article" date="2013" name="PLoS ONE">
        <title>Predicting the Proteins of Angomonas deanei, Strigomonas culicis and Their Respective Endosymbionts Reveals New Aspects of the Trypanosomatidae Family.</title>
        <authorList>
            <person name="Motta M.C."/>
            <person name="Martins A.C."/>
            <person name="de Souza S.S."/>
            <person name="Catta-Preta C.M."/>
            <person name="Silva R."/>
            <person name="Klein C.C."/>
            <person name="de Almeida L.G."/>
            <person name="de Lima Cunha O."/>
            <person name="Ciapina L.P."/>
            <person name="Brocchi M."/>
            <person name="Colabardini A.C."/>
            <person name="de Araujo Lima B."/>
            <person name="Machado C.R."/>
            <person name="de Almeida Soares C.M."/>
            <person name="Probst C.M."/>
            <person name="de Menezes C.B."/>
            <person name="Thompson C.E."/>
            <person name="Bartholomeu D.C."/>
            <person name="Gradia D.F."/>
            <person name="Pavoni D.P."/>
            <person name="Grisard E.C."/>
            <person name="Fantinatti-Garboggini F."/>
            <person name="Marchini F.K."/>
            <person name="Rodrigues-Luiz G.F."/>
            <person name="Wagner G."/>
            <person name="Goldman G.H."/>
            <person name="Fietto J.L."/>
            <person name="Elias M.C."/>
            <person name="Goldman M.H."/>
            <person name="Sagot M.F."/>
            <person name="Pereira M."/>
            <person name="Stoco P.H."/>
            <person name="de Mendonca-Neto R.P."/>
            <person name="Teixeira S.M."/>
            <person name="Maciel T.E."/>
            <person name="de Oliveira Mendes T.A."/>
            <person name="Urmenyi T.P."/>
            <person name="de Souza W."/>
            <person name="Schenkman S."/>
            <person name="de Vasconcelos A.T."/>
        </authorList>
    </citation>
    <scope>NUCLEOTIDE SEQUENCE [LARGE SCALE GENOMIC DNA]</scope>
</reference>
<feature type="region of interest" description="Disordered" evidence="1">
    <location>
        <begin position="176"/>
        <end position="266"/>
    </location>
</feature>
<sequence length="443" mass="47583">MYLTPTIHSLSVHYFIVPSLFFFYPLSSEVVTHINLFFFCFSYRVEHRHVCGLAKSKVLRCAQWHDRGDRDDMLLPQSTVSVCGRCGRAALHFRPPRPHACAGVPGLRDVHDAHGVRAQRGRAGDAGARQRRRAVRGAPAALDGGAGRGAAARRGGGAPLATALQDAQPLLRLAPGAAARPDGAPAVAAAAPRPRRRAAAACRSVGRRGRLPPHRRGQLRPHRRPQPGRVRARDRRVRRAARRAGGGRQDEADAPQESAGEGPARVRRVPAAARGALRCGRAAAPADPLHGVRGRGDGVELRGGIHRVRVCGPERRERQLRRAGGRRRAGRRVCDQPHRRAPGPARCRRGAGGGVQPDAGRQRPLRRHGVLADSQAARAPRLRGAAHAAGGEAGPVCASGLRRAQLHSRLQPRARAAAALRLPPRGQQRCAPPEPRGGHRSHG</sequence>
<dbReference type="Proteomes" id="UP000015354">
    <property type="component" value="Unassembled WGS sequence"/>
</dbReference>
<dbReference type="EMBL" id="ATMH01003824">
    <property type="protein sequence ID" value="EPY30879.1"/>
    <property type="molecule type" value="Genomic_DNA"/>
</dbReference>
<feature type="region of interest" description="Disordered" evidence="1">
    <location>
        <begin position="116"/>
        <end position="157"/>
    </location>
</feature>
<dbReference type="AlphaFoldDB" id="S9UQ12"/>